<evidence type="ECO:0000256" key="8">
    <source>
        <dbReference type="SAM" id="MobiDB-lite"/>
    </source>
</evidence>
<dbReference type="GO" id="GO:0005737">
    <property type="term" value="C:cytoplasm"/>
    <property type="evidence" value="ECO:0007669"/>
    <property type="project" value="TreeGrafter"/>
</dbReference>
<reference evidence="10 11" key="1">
    <citation type="journal article" date="2015" name="Stand. Genomic Sci.">
        <title>Complete genome sequence and description of Salinispira pacifica gen. nov., sp. nov., a novel spirochaete isolated form a hypersaline microbial mat.</title>
        <authorList>
            <person name="Ben Hania W."/>
            <person name="Joseph M."/>
            <person name="Schumann P."/>
            <person name="Bunk B."/>
            <person name="Fiebig A."/>
            <person name="Sproer C."/>
            <person name="Klenk H.P."/>
            <person name="Fardeau M.L."/>
            <person name="Spring S."/>
        </authorList>
    </citation>
    <scope>NUCLEOTIDE SEQUENCE [LARGE SCALE GENOMIC DNA]</scope>
    <source>
        <strain evidence="10 11">L21-RPul-D2</strain>
    </source>
</reference>
<dbReference type="GO" id="GO:0016301">
    <property type="term" value="F:kinase activity"/>
    <property type="evidence" value="ECO:0007669"/>
    <property type="project" value="UniProtKB-KW"/>
</dbReference>
<evidence type="ECO:0000256" key="1">
    <source>
        <dbReference type="ARBA" id="ARBA00013247"/>
    </source>
</evidence>
<dbReference type="GO" id="GO:0004749">
    <property type="term" value="F:ribose phosphate diphosphokinase activity"/>
    <property type="evidence" value="ECO:0007669"/>
    <property type="project" value="UniProtKB-EC"/>
</dbReference>
<sequence>MIFYYTVVMNESQPIIVGNLADNPFVADIAQHMNQSMHYSDLVSLKSFLNNEFCPRFIVDEESWQDVGNKLEGRTVLIVSTTQSMHPRDELAMRNFLIARAAKDNGAHRVILLEPDLFYSAQDRGPRKEHGFVDFQRSEKDYKKFDGQPFSSRLYADLLKESGVDEVITVHNHSNSVKRLFMERFSGHFHNMQPSDVYANYIQESDIVNREKLILCAPDKGAFPFVKEVHSHFQDSSVPMIVLEKERLGERKIRMDVNPESDLTFKDVKGKQVVVIDDMVRTGSTIIEACSRLKEAGAERVVFMVTHFYSSQEGRIKLNHKAIDEIVTTSTIPQILNRDMQGRLRHKMVVLRIARWISNYIHQQMEPESESLTRPYYTEDMSSKNPRWKDPLGPLFNGKAGE</sequence>
<dbReference type="PATRIC" id="fig|1307761.3.peg.2350"/>
<gene>
    <name evidence="10" type="ORF">L21SP2_2358</name>
</gene>
<keyword evidence="3" id="KW-0547">Nucleotide-binding</keyword>
<keyword evidence="2 10" id="KW-0808">Transferase</keyword>
<dbReference type="GO" id="GO:0002189">
    <property type="term" value="C:ribose phosphate diphosphokinase complex"/>
    <property type="evidence" value="ECO:0007669"/>
    <property type="project" value="TreeGrafter"/>
</dbReference>
<dbReference type="PANTHER" id="PTHR10210:SF32">
    <property type="entry name" value="RIBOSE-PHOSPHATE PYROPHOSPHOKINASE 2"/>
    <property type="match status" value="1"/>
</dbReference>
<dbReference type="GO" id="GO:0006015">
    <property type="term" value="P:5-phosphoribose 1-diphosphate biosynthetic process"/>
    <property type="evidence" value="ECO:0007669"/>
    <property type="project" value="TreeGrafter"/>
</dbReference>
<dbReference type="InterPro" id="IPR005946">
    <property type="entry name" value="Rib-P_diPkinase"/>
</dbReference>
<keyword evidence="7" id="KW-0545">Nucleotide biosynthesis</keyword>
<dbReference type="PANTHER" id="PTHR10210">
    <property type="entry name" value="RIBOSE-PHOSPHATE DIPHOSPHOKINASE FAMILY MEMBER"/>
    <property type="match status" value="1"/>
</dbReference>
<feature type="domain" description="Phosphoribosyltransferase" evidence="9">
    <location>
        <begin position="204"/>
        <end position="327"/>
    </location>
</feature>
<dbReference type="HOGENOM" id="CLU_684848_0_0_12"/>
<accession>V5WKI9</accession>
<comment type="catalytic activity">
    <reaction evidence="6">
        <text>D-ribose 5-phosphate + ATP = 5-phospho-alpha-D-ribose 1-diphosphate + AMP + H(+)</text>
        <dbReference type="Rhea" id="RHEA:15609"/>
        <dbReference type="ChEBI" id="CHEBI:15378"/>
        <dbReference type="ChEBI" id="CHEBI:30616"/>
        <dbReference type="ChEBI" id="CHEBI:58017"/>
        <dbReference type="ChEBI" id="CHEBI:78346"/>
        <dbReference type="ChEBI" id="CHEBI:456215"/>
        <dbReference type="EC" id="2.7.6.1"/>
    </reaction>
</comment>
<dbReference type="EMBL" id="CP006939">
    <property type="protein sequence ID" value="AHC15711.1"/>
    <property type="molecule type" value="Genomic_DNA"/>
</dbReference>
<evidence type="ECO:0000313" key="11">
    <source>
        <dbReference type="Proteomes" id="UP000018680"/>
    </source>
</evidence>
<name>V5WKI9_9SPIO</name>
<dbReference type="GO" id="GO:0006164">
    <property type="term" value="P:purine nucleotide biosynthetic process"/>
    <property type="evidence" value="ECO:0007669"/>
    <property type="project" value="TreeGrafter"/>
</dbReference>
<dbReference type="SUPFAM" id="SSF53271">
    <property type="entry name" value="PRTase-like"/>
    <property type="match status" value="2"/>
</dbReference>
<dbReference type="CDD" id="cd06223">
    <property type="entry name" value="PRTases_typeI"/>
    <property type="match status" value="1"/>
</dbReference>
<evidence type="ECO:0000256" key="7">
    <source>
        <dbReference type="RuleBase" id="RU004324"/>
    </source>
</evidence>
<evidence type="ECO:0000259" key="9">
    <source>
        <dbReference type="Pfam" id="PF00156"/>
    </source>
</evidence>
<evidence type="ECO:0000256" key="3">
    <source>
        <dbReference type="ARBA" id="ARBA00022741"/>
    </source>
</evidence>
<evidence type="ECO:0000256" key="5">
    <source>
        <dbReference type="ARBA" id="ARBA00022840"/>
    </source>
</evidence>
<dbReference type="Pfam" id="PF00156">
    <property type="entry name" value="Pribosyltran"/>
    <property type="match status" value="1"/>
</dbReference>
<proteinExistence type="inferred from homology"/>
<protein>
    <recommendedName>
        <fullName evidence="1">ribose-phosphate diphosphokinase</fullName>
        <ecNumber evidence="1">2.7.6.1</ecNumber>
    </recommendedName>
</protein>
<dbReference type="EC" id="2.7.6.1" evidence="1"/>
<dbReference type="GO" id="GO:0000287">
    <property type="term" value="F:magnesium ion binding"/>
    <property type="evidence" value="ECO:0007669"/>
    <property type="project" value="InterPro"/>
</dbReference>
<keyword evidence="4 10" id="KW-0418">Kinase</keyword>
<dbReference type="InterPro" id="IPR029057">
    <property type="entry name" value="PRTase-like"/>
</dbReference>
<dbReference type="InterPro" id="IPR000836">
    <property type="entry name" value="PRTase_dom"/>
</dbReference>
<dbReference type="STRING" id="1307761.L21SP2_2358"/>
<evidence type="ECO:0000256" key="2">
    <source>
        <dbReference type="ARBA" id="ARBA00022679"/>
    </source>
</evidence>
<evidence type="ECO:0000256" key="4">
    <source>
        <dbReference type="ARBA" id="ARBA00022777"/>
    </source>
</evidence>
<dbReference type="AlphaFoldDB" id="V5WKI9"/>
<feature type="region of interest" description="Disordered" evidence="8">
    <location>
        <begin position="378"/>
        <end position="402"/>
    </location>
</feature>
<keyword evidence="5" id="KW-0067">ATP-binding</keyword>
<evidence type="ECO:0000313" key="10">
    <source>
        <dbReference type="EMBL" id="AHC15711.1"/>
    </source>
</evidence>
<dbReference type="SMART" id="SM01400">
    <property type="entry name" value="Pribosyltran_N"/>
    <property type="match status" value="1"/>
</dbReference>
<evidence type="ECO:0000256" key="6">
    <source>
        <dbReference type="ARBA" id="ARBA00049535"/>
    </source>
</evidence>
<comment type="similarity">
    <text evidence="7">Belongs to the ribose-phosphate pyrophosphokinase family.</text>
</comment>
<dbReference type="Gene3D" id="3.40.50.2020">
    <property type="match status" value="2"/>
</dbReference>
<organism evidence="10 11">
    <name type="scientific">Salinispira pacifica</name>
    <dbReference type="NCBI Taxonomy" id="1307761"/>
    <lineage>
        <taxon>Bacteria</taxon>
        <taxon>Pseudomonadati</taxon>
        <taxon>Spirochaetota</taxon>
        <taxon>Spirochaetia</taxon>
        <taxon>Spirochaetales</taxon>
        <taxon>Spirochaetaceae</taxon>
        <taxon>Salinispira</taxon>
    </lineage>
</organism>
<dbReference type="GO" id="GO:0005524">
    <property type="term" value="F:ATP binding"/>
    <property type="evidence" value="ECO:0007669"/>
    <property type="project" value="UniProtKB-KW"/>
</dbReference>
<dbReference type="NCBIfam" id="TIGR01251">
    <property type="entry name" value="ribP_PPkin"/>
    <property type="match status" value="1"/>
</dbReference>
<keyword evidence="11" id="KW-1185">Reference proteome</keyword>
<dbReference type="eggNOG" id="COG0462">
    <property type="taxonomic scope" value="Bacteria"/>
</dbReference>
<dbReference type="Proteomes" id="UP000018680">
    <property type="component" value="Chromosome"/>
</dbReference>
<dbReference type="KEGG" id="slr:L21SP2_2358"/>